<evidence type="ECO:0000313" key="3">
    <source>
        <dbReference type="EMBL" id="SVD83723.1"/>
    </source>
</evidence>
<dbReference type="InterPro" id="IPR019752">
    <property type="entry name" value="Pyrv/ketoisovalerate_OxRed_cat"/>
</dbReference>
<evidence type="ECO:0000259" key="2">
    <source>
        <dbReference type="Pfam" id="PF01558"/>
    </source>
</evidence>
<accession>A0A382YKD4</accession>
<dbReference type="Gene3D" id="3.40.920.10">
    <property type="entry name" value="Pyruvate-ferredoxin oxidoreductase, PFOR, domain III"/>
    <property type="match status" value="1"/>
</dbReference>
<dbReference type="PANTHER" id="PTHR42730">
    <property type="entry name" value="2-OXOGLUTARATE SYNTHASE SUBUNIT KORC"/>
    <property type="match status" value="1"/>
</dbReference>
<dbReference type="InterPro" id="IPR052554">
    <property type="entry name" value="2-oxoglutarate_synth_KorC"/>
</dbReference>
<dbReference type="InterPro" id="IPR002869">
    <property type="entry name" value="Pyrv_flavodox_OxRed_cen"/>
</dbReference>
<feature type="non-terminal residue" evidence="3">
    <location>
        <position position="197"/>
    </location>
</feature>
<gene>
    <name evidence="3" type="ORF">METZ01_LOCUS436577</name>
</gene>
<proteinExistence type="predicted"/>
<dbReference type="GO" id="GO:0016903">
    <property type="term" value="F:oxidoreductase activity, acting on the aldehyde or oxo group of donors"/>
    <property type="evidence" value="ECO:0007669"/>
    <property type="project" value="InterPro"/>
</dbReference>
<reference evidence="3" key="1">
    <citation type="submission" date="2018-05" db="EMBL/GenBank/DDBJ databases">
        <authorList>
            <person name="Lanie J.A."/>
            <person name="Ng W.-L."/>
            <person name="Kazmierczak K.M."/>
            <person name="Andrzejewski T.M."/>
            <person name="Davidsen T.M."/>
            <person name="Wayne K.J."/>
            <person name="Tettelin H."/>
            <person name="Glass J.I."/>
            <person name="Rusch D."/>
            <person name="Podicherti R."/>
            <person name="Tsui H.-C.T."/>
            <person name="Winkler M.E."/>
        </authorList>
    </citation>
    <scope>NUCLEOTIDE SEQUENCE</scope>
</reference>
<evidence type="ECO:0000256" key="1">
    <source>
        <dbReference type="ARBA" id="ARBA00023002"/>
    </source>
</evidence>
<dbReference type="AlphaFoldDB" id="A0A382YKD4"/>
<feature type="domain" description="Pyruvate/ketoisovalerate oxidoreductase catalytic" evidence="2">
    <location>
        <begin position="14"/>
        <end position="176"/>
    </location>
</feature>
<protein>
    <recommendedName>
        <fullName evidence="2">Pyruvate/ketoisovalerate oxidoreductase catalytic domain-containing protein</fullName>
    </recommendedName>
</protein>
<dbReference type="EMBL" id="UINC01176547">
    <property type="protein sequence ID" value="SVD83723.1"/>
    <property type="molecule type" value="Genomic_DNA"/>
</dbReference>
<keyword evidence="1" id="KW-0560">Oxidoreductase</keyword>
<dbReference type="Pfam" id="PF01558">
    <property type="entry name" value="POR"/>
    <property type="match status" value="1"/>
</dbReference>
<dbReference type="SUPFAM" id="SSF53323">
    <property type="entry name" value="Pyruvate-ferredoxin oxidoreductase, PFOR, domain III"/>
    <property type="match status" value="1"/>
</dbReference>
<name>A0A382YKD4_9ZZZZ</name>
<sequence>MEMRDFVVRFAGEGGQGVVTSAEGLAQAATQVGYHALTFATFPSQILGGPTWTQARISVDPILSPGDDVDVLVAFNQDAYDEHNSDVRDEGVVIFNSNEFQLEGDARGFGLPFDELAKSTGNARAANMVIIGALAHLVDMPQTYLEEFVTKRFTRGRSGDDEIIKANIQAMTLGREHISESGLALGALAAPKPPAYA</sequence>
<dbReference type="PANTHER" id="PTHR42730:SF1">
    <property type="entry name" value="2-OXOGLUTARATE SYNTHASE SUBUNIT KORC"/>
    <property type="match status" value="1"/>
</dbReference>
<organism evidence="3">
    <name type="scientific">marine metagenome</name>
    <dbReference type="NCBI Taxonomy" id="408172"/>
    <lineage>
        <taxon>unclassified sequences</taxon>
        <taxon>metagenomes</taxon>
        <taxon>ecological metagenomes</taxon>
    </lineage>
</organism>